<dbReference type="SUPFAM" id="SSF52317">
    <property type="entry name" value="Class I glutamine amidotransferase-like"/>
    <property type="match status" value="1"/>
</dbReference>
<name>A0A372JA45_9ACTN</name>
<accession>A0A372JA45</accession>
<comment type="caution">
    <text evidence="1">The sequence shown here is derived from an EMBL/GenBank/DDBJ whole genome shotgun (WGS) entry which is preliminary data.</text>
</comment>
<sequence length="141" mass="14668">MIVGTEPYRVPQRPIHVVSVMSPGMPSPARPGSGERVLLHHVVALVVPPQSPFELAGVAQVFGVENPGLPARYRFEVCAETPGAVPVMAGCPLLVERGLEATAEADTVIVAGWPDLAARPSDGLVSALRAAHARGARVVGL</sequence>
<evidence type="ECO:0000313" key="2">
    <source>
        <dbReference type="Proteomes" id="UP000261811"/>
    </source>
</evidence>
<dbReference type="Gene3D" id="3.40.50.880">
    <property type="match status" value="1"/>
</dbReference>
<dbReference type="Proteomes" id="UP000261811">
    <property type="component" value="Unassembled WGS sequence"/>
</dbReference>
<feature type="non-terminal residue" evidence="1">
    <location>
        <position position="141"/>
    </location>
</feature>
<organism evidence="1 2">
    <name type="scientific">Actinomadura logoneensis</name>
    <dbReference type="NCBI Taxonomy" id="2293572"/>
    <lineage>
        <taxon>Bacteria</taxon>
        <taxon>Bacillati</taxon>
        <taxon>Actinomycetota</taxon>
        <taxon>Actinomycetes</taxon>
        <taxon>Streptosporangiales</taxon>
        <taxon>Thermomonosporaceae</taxon>
        <taxon>Actinomadura</taxon>
    </lineage>
</organism>
<gene>
    <name evidence="1" type="ORF">DZF91_35680</name>
</gene>
<dbReference type="InterPro" id="IPR029062">
    <property type="entry name" value="Class_I_gatase-like"/>
</dbReference>
<dbReference type="EMBL" id="QURH01001025">
    <property type="protein sequence ID" value="RFU36895.1"/>
    <property type="molecule type" value="Genomic_DNA"/>
</dbReference>
<dbReference type="AlphaFoldDB" id="A0A372JA45"/>
<evidence type="ECO:0008006" key="3">
    <source>
        <dbReference type="Google" id="ProtNLM"/>
    </source>
</evidence>
<keyword evidence="2" id="KW-1185">Reference proteome</keyword>
<reference evidence="1 2" key="1">
    <citation type="submission" date="2018-08" db="EMBL/GenBank/DDBJ databases">
        <title>Actinomadura jelena sp. nov., a novel Actinomycete isolated from soil in Chad.</title>
        <authorList>
            <person name="Shi L."/>
        </authorList>
    </citation>
    <scope>NUCLEOTIDE SEQUENCE [LARGE SCALE GENOMIC DNA]</scope>
    <source>
        <strain evidence="1 2">NEAU-G17</strain>
    </source>
</reference>
<evidence type="ECO:0000313" key="1">
    <source>
        <dbReference type="EMBL" id="RFU36895.1"/>
    </source>
</evidence>
<proteinExistence type="predicted"/>
<protein>
    <recommendedName>
        <fullName evidence="3">AraC family transcriptional regulator</fullName>
    </recommendedName>
</protein>